<evidence type="ECO:0000313" key="3">
    <source>
        <dbReference type="Proteomes" id="UP000094565"/>
    </source>
</evidence>
<dbReference type="EMBL" id="CP014584">
    <property type="protein sequence ID" value="ANZ73579.1"/>
    <property type="molecule type" value="Genomic_DNA"/>
</dbReference>
<evidence type="ECO:0000313" key="2">
    <source>
        <dbReference type="EMBL" id="ANZ73579.1"/>
    </source>
</evidence>
<organism evidence="2 3">
    <name type="scientific">Komagataella pastoris</name>
    <name type="common">Yeast</name>
    <name type="synonym">Pichia pastoris</name>
    <dbReference type="NCBI Taxonomy" id="4922"/>
    <lineage>
        <taxon>Eukaryota</taxon>
        <taxon>Fungi</taxon>
        <taxon>Dikarya</taxon>
        <taxon>Ascomycota</taxon>
        <taxon>Saccharomycotina</taxon>
        <taxon>Pichiomycetes</taxon>
        <taxon>Pichiales</taxon>
        <taxon>Pichiaceae</taxon>
        <taxon>Komagataella</taxon>
    </lineage>
</organism>
<gene>
    <name evidence="2" type="ORF">ATY40_BA7500525</name>
</gene>
<feature type="region of interest" description="Disordered" evidence="1">
    <location>
        <begin position="44"/>
        <end position="96"/>
    </location>
</feature>
<dbReference type="Proteomes" id="UP000094565">
    <property type="component" value="Chromosome 1"/>
</dbReference>
<name>A0A1B2J6G8_PICPA</name>
<evidence type="ECO:0000256" key="1">
    <source>
        <dbReference type="SAM" id="MobiDB-lite"/>
    </source>
</evidence>
<reference evidence="2 3" key="1">
    <citation type="submission" date="2016-02" db="EMBL/GenBank/DDBJ databases">
        <title>Comparative genomic and transcriptomic foundation for Pichia pastoris.</title>
        <authorList>
            <person name="Love K.R."/>
            <person name="Shah K.A."/>
            <person name="Whittaker C.A."/>
            <person name="Wu J."/>
            <person name="Bartlett M.C."/>
            <person name="Ma D."/>
            <person name="Leeson R.L."/>
            <person name="Priest M."/>
            <person name="Young S.K."/>
            <person name="Love J.C."/>
        </authorList>
    </citation>
    <scope>NUCLEOTIDE SEQUENCE [LARGE SCALE GENOMIC DNA]</scope>
    <source>
        <strain evidence="2 3">ATCC 28485</strain>
    </source>
</reference>
<feature type="compositionally biased region" description="Low complexity" evidence="1">
    <location>
        <begin position="75"/>
        <end position="89"/>
    </location>
</feature>
<accession>A0A1B2J6G8</accession>
<sequence length="255" mass="28511">MSLTKKPVIKPIFISNLEQIEKVEKVEKTREQALNDIREKLKSNKLKQEEKAREVKEKQATVMSWSPSPIVAKKSSSWGSQSSGSSGSGTESPAIRDFRRKQSRELFGDFKLNIPLKQSKSAQSIMVLNSDNSSNSSKRPSFNKGRSESVLQFTASNNKLDSIWLHKMTTISRQHSVVSSLDGQNPNEEDDIMEDVEQFHVVSGTTTPLDIPSSCHHSPGESDYLDDADFVAVSPKSQPPSMSDLADYYNQNQFL</sequence>
<dbReference type="AlphaFoldDB" id="A0A1B2J6G8"/>
<feature type="compositionally biased region" description="Basic and acidic residues" evidence="1">
    <location>
        <begin position="44"/>
        <end position="59"/>
    </location>
</feature>
<proteinExistence type="predicted"/>
<dbReference type="OrthoDB" id="10309971at2759"/>
<protein>
    <submittedName>
        <fullName evidence="2">BA75_00525T0</fullName>
    </submittedName>
</protein>
<keyword evidence="3" id="KW-1185">Reference proteome</keyword>